<dbReference type="InterPro" id="IPR036322">
    <property type="entry name" value="WD40_repeat_dom_sf"/>
</dbReference>
<keyword evidence="5" id="KW-0677">Repeat</keyword>
<keyword evidence="4" id="KW-0853">WD repeat</keyword>
<dbReference type="OrthoDB" id="4096at2759"/>
<evidence type="ECO:0000313" key="10">
    <source>
        <dbReference type="Proteomes" id="UP001153636"/>
    </source>
</evidence>
<proteinExistence type="predicted"/>
<dbReference type="GO" id="GO:0006364">
    <property type="term" value="P:rRNA processing"/>
    <property type="evidence" value="ECO:0007669"/>
    <property type="project" value="UniProtKB-KW"/>
</dbReference>
<protein>
    <recommendedName>
        <fullName evidence="8">WD repeat-containing protein 75 second beta-propeller domain-containing protein</fullName>
    </recommendedName>
</protein>
<evidence type="ECO:0000256" key="1">
    <source>
        <dbReference type="ARBA" id="ARBA00004604"/>
    </source>
</evidence>
<dbReference type="SUPFAM" id="SSF50978">
    <property type="entry name" value="WD40 repeat-like"/>
    <property type="match status" value="1"/>
</dbReference>
<dbReference type="EMBL" id="OV651813">
    <property type="protein sequence ID" value="CAH1098463.1"/>
    <property type="molecule type" value="Genomic_DNA"/>
</dbReference>
<dbReference type="InterPro" id="IPR057644">
    <property type="entry name" value="Beta-prop_WDR75_2nd"/>
</dbReference>
<keyword evidence="10" id="KW-1185">Reference proteome</keyword>
<evidence type="ECO:0000256" key="4">
    <source>
        <dbReference type="ARBA" id="ARBA00022574"/>
    </source>
</evidence>
<gene>
    <name evidence="9" type="ORF">PSYICH_LOCUS284</name>
</gene>
<keyword evidence="6" id="KW-0804">Transcription</keyword>
<keyword evidence="2" id="KW-0690">Ribosome biogenesis</keyword>
<dbReference type="InterPro" id="IPR011047">
    <property type="entry name" value="Quinoprotein_ADH-like_sf"/>
</dbReference>
<keyword evidence="7" id="KW-0539">Nucleus</keyword>
<evidence type="ECO:0000256" key="7">
    <source>
        <dbReference type="ARBA" id="ARBA00023242"/>
    </source>
</evidence>
<evidence type="ECO:0000259" key="8">
    <source>
        <dbReference type="Pfam" id="PF23769"/>
    </source>
</evidence>
<dbReference type="Proteomes" id="UP001153636">
    <property type="component" value="Chromosome 1"/>
</dbReference>
<dbReference type="InterPro" id="IPR053826">
    <property type="entry name" value="WDR75"/>
</dbReference>
<organism evidence="9 10">
    <name type="scientific">Psylliodes chrysocephalus</name>
    <dbReference type="NCBI Taxonomy" id="3402493"/>
    <lineage>
        <taxon>Eukaryota</taxon>
        <taxon>Metazoa</taxon>
        <taxon>Ecdysozoa</taxon>
        <taxon>Arthropoda</taxon>
        <taxon>Hexapoda</taxon>
        <taxon>Insecta</taxon>
        <taxon>Pterygota</taxon>
        <taxon>Neoptera</taxon>
        <taxon>Endopterygota</taxon>
        <taxon>Coleoptera</taxon>
        <taxon>Polyphaga</taxon>
        <taxon>Cucujiformia</taxon>
        <taxon>Chrysomeloidea</taxon>
        <taxon>Chrysomelidae</taxon>
        <taxon>Galerucinae</taxon>
        <taxon>Alticini</taxon>
        <taxon>Psylliodes</taxon>
    </lineage>
</organism>
<dbReference type="PANTHER" id="PTHR44215">
    <property type="entry name" value="WD REPEAT-CONTAINING PROTEIN 75"/>
    <property type="match status" value="1"/>
</dbReference>
<dbReference type="Pfam" id="PF23769">
    <property type="entry name" value="Beta-prop_WDR75_2nd"/>
    <property type="match status" value="1"/>
</dbReference>
<dbReference type="PANTHER" id="PTHR44215:SF1">
    <property type="entry name" value="WD REPEAT-CONTAINING PROTEIN 75"/>
    <property type="match status" value="1"/>
</dbReference>
<evidence type="ECO:0000313" key="9">
    <source>
        <dbReference type="EMBL" id="CAH1098463.1"/>
    </source>
</evidence>
<evidence type="ECO:0000256" key="3">
    <source>
        <dbReference type="ARBA" id="ARBA00022552"/>
    </source>
</evidence>
<dbReference type="InterPro" id="IPR015943">
    <property type="entry name" value="WD40/YVTN_repeat-like_dom_sf"/>
</dbReference>
<dbReference type="GO" id="GO:0045943">
    <property type="term" value="P:positive regulation of transcription by RNA polymerase I"/>
    <property type="evidence" value="ECO:0007669"/>
    <property type="project" value="InterPro"/>
</dbReference>
<sequence length="736" mass="84429">MDITVNYKGGGSFVKLPPQFSYDGQTIFVCSKNSILEYNTKTAKLIHEYKTKERVVGFSYHVYESFNCITACCQNGKISTWKLITHSKISERALPARNIKTFHIVPSEEEHYNAIYSYLRDDIVHFALWNSASKKLKYRDYKLKLKSPDPYFLAIGNNFFVVGVKNEIYFIKMDDFQFLQKCFIGSNRNFTCLTCHPTEEVILAGDDTGRVVAWQDLFSKKPKQTVFHWHTLPVNTVSFSNSGSYFYSGGGESVLVKWLFENASDRRFVPRLPEEITHIQVASNNLYIAVATNDNAVRILDNTLNQVSLIQHLVLANHFDSGIVHDLRSRSLIMNGNQGHIQFYSPDDMSLLYSVDIAGQNRITNERGIQMVNTEIKKVAISKSGLWFSTVEERKDEEYCDEIRLKFWKFDESKQQFHLNTSVEYPHEDSINSMLFAPSQTDDNLHCITIGDDKKFKIWKITETEVLSSIQLSWKCYGVGFYRNLPCNSLSFSIDGSLFATGFSDILTVWTPDTCVLKCSLIHPIHKETIRNVQFGNGNQCHLLVAANSGRVSVWNILTLSMIWTVPIQVSFLIADSLSTNMAVITPDRKVFVFSPNSSQPLYENNTILKKFKSIKACNFVPSRNINDFRLNWYERTQLYFITSENELHCLCENELIPEITGSEFIEDRSISMYEKSLPRVKTGPVASIQAKNHLYEKDPGHKTFKTFLESPIHTLAPIRFSCYSLIRSLVIQEEK</sequence>
<reference evidence="9" key="1">
    <citation type="submission" date="2022-01" db="EMBL/GenBank/DDBJ databases">
        <authorList>
            <person name="King R."/>
        </authorList>
    </citation>
    <scope>NUCLEOTIDE SEQUENCE</scope>
</reference>
<dbReference type="GO" id="GO:2000234">
    <property type="term" value="P:positive regulation of rRNA processing"/>
    <property type="evidence" value="ECO:0007669"/>
    <property type="project" value="TreeGrafter"/>
</dbReference>
<comment type="subcellular location">
    <subcellularLocation>
        <location evidence="1">Nucleus</location>
        <location evidence="1">Nucleolus</location>
    </subcellularLocation>
</comment>
<name>A0A9P0G3D7_9CUCU</name>
<dbReference type="AlphaFoldDB" id="A0A9P0G3D7"/>
<evidence type="ECO:0000256" key="5">
    <source>
        <dbReference type="ARBA" id="ARBA00022737"/>
    </source>
</evidence>
<dbReference type="Gene3D" id="2.130.10.10">
    <property type="entry name" value="YVTN repeat-like/Quinoprotein amine dehydrogenase"/>
    <property type="match status" value="2"/>
</dbReference>
<dbReference type="SUPFAM" id="SSF50998">
    <property type="entry name" value="Quinoprotein alcohol dehydrogenase-like"/>
    <property type="match status" value="1"/>
</dbReference>
<keyword evidence="3" id="KW-0698">rRNA processing</keyword>
<accession>A0A9P0G3D7</accession>
<feature type="domain" description="WD repeat-containing protein 75 second beta-propeller" evidence="8">
    <location>
        <begin position="325"/>
        <end position="645"/>
    </location>
</feature>
<evidence type="ECO:0000256" key="6">
    <source>
        <dbReference type="ARBA" id="ARBA00023163"/>
    </source>
</evidence>
<dbReference type="GO" id="GO:0003723">
    <property type="term" value="F:RNA binding"/>
    <property type="evidence" value="ECO:0007669"/>
    <property type="project" value="InterPro"/>
</dbReference>
<dbReference type="SMART" id="SM00320">
    <property type="entry name" value="WD40"/>
    <property type="match status" value="7"/>
</dbReference>
<dbReference type="GO" id="GO:0032040">
    <property type="term" value="C:small-subunit processome"/>
    <property type="evidence" value="ECO:0007669"/>
    <property type="project" value="InterPro"/>
</dbReference>
<dbReference type="InterPro" id="IPR001680">
    <property type="entry name" value="WD40_rpt"/>
</dbReference>
<evidence type="ECO:0000256" key="2">
    <source>
        <dbReference type="ARBA" id="ARBA00022517"/>
    </source>
</evidence>
<dbReference type="Pfam" id="PF23869">
    <property type="entry name" value="Beta-prop_WDR75_1st"/>
    <property type="match status" value="1"/>
</dbReference>